<accession>A0ACB0KJ18</accession>
<sequence>MRKILQVIELRVSNQAESKESQNHIFKAHEGKYQTEINALENLVVGTTEGNELTPAALCNCKILFLVRREMVDSTMETLDSKPLSPLTTTDCKPQISSPLPCSMFAVGLHFYLSFSDTFHSPMYNKNQINQ</sequence>
<comment type="caution">
    <text evidence="1">The sequence shown here is derived from an EMBL/GenBank/DDBJ whole genome shotgun (WGS) entry which is preliminary data.</text>
</comment>
<dbReference type="EMBL" id="CASHSV030000237">
    <property type="protein sequence ID" value="CAJ2656780.1"/>
    <property type="molecule type" value="Genomic_DNA"/>
</dbReference>
<name>A0ACB0KJ18_TRIPR</name>
<organism evidence="1 2">
    <name type="scientific">Trifolium pratense</name>
    <name type="common">Red clover</name>
    <dbReference type="NCBI Taxonomy" id="57577"/>
    <lineage>
        <taxon>Eukaryota</taxon>
        <taxon>Viridiplantae</taxon>
        <taxon>Streptophyta</taxon>
        <taxon>Embryophyta</taxon>
        <taxon>Tracheophyta</taxon>
        <taxon>Spermatophyta</taxon>
        <taxon>Magnoliopsida</taxon>
        <taxon>eudicotyledons</taxon>
        <taxon>Gunneridae</taxon>
        <taxon>Pentapetalae</taxon>
        <taxon>rosids</taxon>
        <taxon>fabids</taxon>
        <taxon>Fabales</taxon>
        <taxon>Fabaceae</taxon>
        <taxon>Papilionoideae</taxon>
        <taxon>50 kb inversion clade</taxon>
        <taxon>NPAAA clade</taxon>
        <taxon>Hologalegina</taxon>
        <taxon>IRL clade</taxon>
        <taxon>Trifolieae</taxon>
        <taxon>Trifolium</taxon>
    </lineage>
</organism>
<evidence type="ECO:0000313" key="1">
    <source>
        <dbReference type="EMBL" id="CAJ2656780.1"/>
    </source>
</evidence>
<dbReference type="Proteomes" id="UP001177021">
    <property type="component" value="Unassembled WGS sequence"/>
</dbReference>
<proteinExistence type="predicted"/>
<gene>
    <name evidence="1" type="ORF">MILVUS5_LOCUS23447</name>
</gene>
<keyword evidence="2" id="KW-1185">Reference proteome</keyword>
<reference evidence="1" key="1">
    <citation type="submission" date="2023-10" db="EMBL/GenBank/DDBJ databases">
        <authorList>
            <person name="Rodriguez Cubillos JULIANA M."/>
            <person name="De Vega J."/>
        </authorList>
    </citation>
    <scope>NUCLEOTIDE SEQUENCE</scope>
</reference>
<protein>
    <submittedName>
        <fullName evidence="1">Uncharacterized protein</fullName>
    </submittedName>
</protein>
<evidence type="ECO:0000313" key="2">
    <source>
        <dbReference type="Proteomes" id="UP001177021"/>
    </source>
</evidence>